<accession>A0ABM6V6R7</accession>
<name>A0ABM6V6R7_9ACTN</name>
<keyword evidence="2" id="KW-1185">Reference proteome</keyword>
<protein>
    <recommendedName>
        <fullName evidence="3">Helix-turn-helix domain-containing protein</fullName>
    </recommendedName>
</protein>
<evidence type="ECO:0000313" key="2">
    <source>
        <dbReference type="Proteomes" id="UP000245051"/>
    </source>
</evidence>
<organism evidence="1 2">
    <name type="scientific">Streptomyces spongiicola</name>
    <dbReference type="NCBI Taxonomy" id="1690221"/>
    <lineage>
        <taxon>Bacteria</taxon>
        <taxon>Bacillati</taxon>
        <taxon>Actinomycetota</taxon>
        <taxon>Actinomycetes</taxon>
        <taxon>Kitasatosporales</taxon>
        <taxon>Streptomycetaceae</taxon>
        <taxon>Streptomyces</taxon>
    </lineage>
</organism>
<sequence>MPTTYVPRPRSVASTYVISGTDPAREPTRRVYVSTTATGAPGVDFLAVERVVNGDLPLPSLNEVEQELAARLMTRAELTADEIAERLRVKPRTVSRWRAAWKREEEGS</sequence>
<dbReference type="Pfam" id="PF13384">
    <property type="entry name" value="HTH_23"/>
    <property type="match status" value="1"/>
</dbReference>
<dbReference type="RefSeq" id="WP_109294582.1">
    <property type="nucleotide sequence ID" value="NZ_CP029254.1"/>
</dbReference>
<dbReference type="EMBL" id="CP029254">
    <property type="protein sequence ID" value="AWK09613.1"/>
    <property type="molecule type" value="Genomic_DNA"/>
</dbReference>
<evidence type="ECO:0000313" key="1">
    <source>
        <dbReference type="EMBL" id="AWK09613.1"/>
    </source>
</evidence>
<proteinExistence type="predicted"/>
<gene>
    <name evidence="1" type="ORF">DDQ41_12535</name>
</gene>
<dbReference type="Proteomes" id="UP000245051">
    <property type="component" value="Chromosome"/>
</dbReference>
<reference evidence="1 2" key="1">
    <citation type="submission" date="2018-05" db="EMBL/GenBank/DDBJ databases">
        <title>Complete genome sequence of the Type Strain of Streptomyces spongiicola HNM0071, the producer of staurosporine.</title>
        <authorList>
            <person name="Zhou S."/>
            <person name="Huang X."/>
        </authorList>
    </citation>
    <scope>NUCLEOTIDE SEQUENCE [LARGE SCALE GENOMIC DNA]</scope>
    <source>
        <strain evidence="1 2">HNM0071</strain>
    </source>
</reference>
<evidence type="ECO:0008006" key="3">
    <source>
        <dbReference type="Google" id="ProtNLM"/>
    </source>
</evidence>